<dbReference type="RefSeq" id="WP_006628418.1">
    <property type="nucleotide sequence ID" value="NZ_AOJD01000025.1"/>
</dbReference>
<evidence type="ECO:0000313" key="3">
    <source>
        <dbReference type="Proteomes" id="UP000011523"/>
    </source>
</evidence>
<sequence length="299" mass="30881">MDRPSPALVAALCLLVVGAGLVAVAAGDLTDYSGPLTYSVEETDGEVSRYAALSGPGQDLVDAGTDRDGVAVTGVDRDEAVAVDELPPAFESGAWNFVRRDGELVCLLPSEDADTGEFRVAFADGEGFAFEYEALPDRGRILFTAATERPDGRVSYAGPIPEGFEVSSFYGPELAEAPAEGGLYYVFANGRAYEFEVHGQGPWGGLPSVVGDCYLIALGLALVGGGAYGYATASVRAPAAAAVGASVYLVPPLVEAAGLIRWSIRLDGHHYAVPSVIALAVGGATYALLSRLASPQTNA</sequence>
<dbReference type="AlphaFoldDB" id="M0DW50"/>
<name>M0DW50_9EURY</name>
<organism evidence="2 3">
    <name type="scientific">Halorubrum tebenquichense DSM 14210</name>
    <dbReference type="NCBI Taxonomy" id="1227485"/>
    <lineage>
        <taxon>Archaea</taxon>
        <taxon>Methanobacteriati</taxon>
        <taxon>Methanobacteriota</taxon>
        <taxon>Stenosarchaea group</taxon>
        <taxon>Halobacteria</taxon>
        <taxon>Halobacteriales</taxon>
        <taxon>Haloferacaceae</taxon>
        <taxon>Halorubrum</taxon>
    </lineage>
</organism>
<keyword evidence="1" id="KW-1133">Transmembrane helix</keyword>
<feature type="transmembrane region" description="Helical" evidence="1">
    <location>
        <begin position="240"/>
        <end position="264"/>
    </location>
</feature>
<feature type="transmembrane region" description="Helical" evidence="1">
    <location>
        <begin position="214"/>
        <end position="233"/>
    </location>
</feature>
<dbReference type="PATRIC" id="fig|1227485.3.peg.697"/>
<evidence type="ECO:0000313" key="2">
    <source>
        <dbReference type="EMBL" id="ELZ39716.1"/>
    </source>
</evidence>
<feature type="transmembrane region" description="Helical" evidence="1">
    <location>
        <begin position="270"/>
        <end position="289"/>
    </location>
</feature>
<comment type="caution">
    <text evidence="2">The sequence shown here is derived from an EMBL/GenBank/DDBJ whole genome shotgun (WGS) entry which is preliminary data.</text>
</comment>
<keyword evidence="3" id="KW-1185">Reference proteome</keyword>
<reference evidence="2 3" key="1">
    <citation type="journal article" date="2014" name="PLoS Genet.">
        <title>Phylogenetically driven sequencing of extremely halophilic archaea reveals strategies for static and dynamic osmo-response.</title>
        <authorList>
            <person name="Becker E.A."/>
            <person name="Seitzer P.M."/>
            <person name="Tritt A."/>
            <person name="Larsen D."/>
            <person name="Krusor M."/>
            <person name="Yao A.I."/>
            <person name="Wu D."/>
            <person name="Madern D."/>
            <person name="Eisen J.A."/>
            <person name="Darling A.E."/>
            <person name="Facciotti M.T."/>
        </authorList>
    </citation>
    <scope>NUCLEOTIDE SEQUENCE [LARGE SCALE GENOMIC DNA]</scope>
    <source>
        <strain evidence="2 3">DSM 14210</strain>
    </source>
</reference>
<protein>
    <submittedName>
        <fullName evidence="2">Uncharacterized protein</fullName>
    </submittedName>
</protein>
<dbReference type="Proteomes" id="UP000011523">
    <property type="component" value="Unassembled WGS sequence"/>
</dbReference>
<keyword evidence="1" id="KW-0472">Membrane</keyword>
<gene>
    <name evidence="2" type="ORF">C472_03623</name>
</gene>
<keyword evidence="1" id="KW-0812">Transmembrane</keyword>
<dbReference type="EMBL" id="AOJD01000025">
    <property type="protein sequence ID" value="ELZ39716.1"/>
    <property type="molecule type" value="Genomic_DNA"/>
</dbReference>
<proteinExistence type="predicted"/>
<dbReference type="OrthoDB" id="325139at2157"/>
<accession>M0DW50</accession>
<evidence type="ECO:0000256" key="1">
    <source>
        <dbReference type="SAM" id="Phobius"/>
    </source>
</evidence>